<sequence length="95" mass="10247">HHHAAVNDFYSGDATTTAFEYSSNVLRHGLSSTTAGGGGGGAAYYPPQHPVAKQIVDSERAILEWLRKDAPPVAVRSQPSTSSTEKMSKDHRRRA</sequence>
<feature type="non-terminal residue" evidence="2">
    <location>
        <position position="1"/>
    </location>
</feature>
<reference evidence="3" key="1">
    <citation type="submission" date="2015-09" db="EMBL/GenBank/DDBJ databases">
        <authorList>
            <consortium name="Pathogen Informatics"/>
        </authorList>
    </citation>
    <scope>NUCLEOTIDE SEQUENCE [LARGE SCALE GENOMIC DNA]</scope>
    <source>
        <strain evidence="3">Lake Konstanz</strain>
    </source>
</reference>
<gene>
    <name evidence="2" type="ORF">BSAL_01560</name>
</gene>
<name>A0A0S4J9P6_BODSA</name>
<evidence type="ECO:0000313" key="3">
    <source>
        <dbReference type="Proteomes" id="UP000051952"/>
    </source>
</evidence>
<feature type="region of interest" description="Disordered" evidence="1">
    <location>
        <begin position="68"/>
        <end position="95"/>
    </location>
</feature>
<dbReference type="AlphaFoldDB" id="A0A0S4J9P6"/>
<evidence type="ECO:0000313" key="2">
    <source>
        <dbReference type="EMBL" id="CUG88162.1"/>
    </source>
</evidence>
<organism evidence="2 3">
    <name type="scientific">Bodo saltans</name>
    <name type="common">Flagellated protozoan</name>
    <dbReference type="NCBI Taxonomy" id="75058"/>
    <lineage>
        <taxon>Eukaryota</taxon>
        <taxon>Discoba</taxon>
        <taxon>Euglenozoa</taxon>
        <taxon>Kinetoplastea</taxon>
        <taxon>Metakinetoplastina</taxon>
        <taxon>Eubodonida</taxon>
        <taxon>Bodonidae</taxon>
        <taxon>Bodo</taxon>
    </lineage>
</organism>
<evidence type="ECO:0000256" key="1">
    <source>
        <dbReference type="SAM" id="MobiDB-lite"/>
    </source>
</evidence>
<protein>
    <submittedName>
        <fullName evidence="2">Uncharacterized protein</fullName>
    </submittedName>
</protein>
<dbReference type="VEuPathDB" id="TriTrypDB:BSAL_01560"/>
<accession>A0A0S4J9P6</accession>
<dbReference type="Proteomes" id="UP000051952">
    <property type="component" value="Unassembled WGS sequence"/>
</dbReference>
<dbReference type="EMBL" id="CYKH01001620">
    <property type="protein sequence ID" value="CUG88162.1"/>
    <property type="molecule type" value="Genomic_DNA"/>
</dbReference>
<proteinExistence type="predicted"/>
<keyword evidence="3" id="KW-1185">Reference proteome</keyword>